<dbReference type="EMBL" id="PGTB01000212">
    <property type="protein sequence ID" value="PJE34247.1"/>
    <property type="molecule type" value="Genomic_DNA"/>
</dbReference>
<name>A0A2M8IUP2_9RHOB</name>
<dbReference type="InterPro" id="IPR008772">
    <property type="entry name" value="Phosphonate_metab_PhnH"/>
</dbReference>
<accession>A0A2M8IUP2</accession>
<dbReference type="Proteomes" id="UP000231553">
    <property type="component" value="Unassembled WGS sequence"/>
</dbReference>
<protein>
    <submittedName>
        <fullName evidence="1">Phosphonate C-P lyase system protein PhnH</fullName>
    </submittedName>
</protein>
<dbReference type="Pfam" id="PF05845">
    <property type="entry name" value="PhnH"/>
    <property type="match status" value="1"/>
</dbReference>
<dbReference type="AlphaFoldDB" id="A0A2M8IUP2"/>
<dbReference type="GO" id="GO:0019634">
    <property type="term" value="P:organic phosphonate metabolic process"/>
    <property type="evidence" value="ECO:0007669"/>
    <property type="project" value="InterPro"/>
</dbReference>
<evidence type="ECO:0000313" key="2">
    <source>
        <dbReference type="Proteomes" id="UP000231553"/>
    </source>
</evidence>
<dbReference type="SUPFAM" id="SSF159709">
    <property type="entry name" value="PhnH-like"/>
    <property type="match status" value="1"/>
</dbReference>
<dbReference type="OrthoDB" id="9814509at2"/>
<gene>
    <name evidence="1" type="primary">phnH</name>
    <name evidence="1" type="ORF">CVM52_23245</name>
</gene>
<comment type="caution">
    <text evidence="1">The sequence shown here is derived from an EMBL/GenBank/DDBJ whole genome shotgun (WGS) entry which is preliminary data.</text>
</comment>
<keyword evidence="2" id="KW-1185">Reference proteome</keyword>
<dbReference type="GO" id="GO:0016829">
    <property type="term" value="F:lyase activity"/>
    <property type="evidence" value="ECO:0007669"/>
    <property type="project" value="UniProtKB-KW"/>
</dbReference>
<dbReference type="NCBIfam" id="TIGR03292">
    <property type="entry name" value="PhnH_redo"/>
    <property type="match status" value="1"/>
</dbReference>
<sequence>MLLTLCDRETPLYLAPGHDGAEIRSWIAFHTGAPIVAPGAARFALGGWAALQPLSAYPVGTADYPDRSTTLIVEMDQLTSQGARLTGPGIETAAFLSLPETAAFRANRALFPLGLDFFFTCGSALAALPRSTVVEEA</sequence>
<proteinExistence type="predicted"/>
<organism evidence="1 2">
    <name type="scientific">Pseudooceanicola lipolyticus</name>
    <dbReference type="NCBI Taxonomy" id="2029104"/>
    <lineage>
        <taxon>Bacteria</taxon>
        <taxon>Pseudomonadati</taxon>
        <taxon>Pseudomonadota</taxon>
        <taxon>Alphaproteobacteria</taxon>
        <taxon>Rhodobacterales</taxon>
        <taxon>Paracoccaceae</taxon>
        <taxon>Pseudooceanicola</taxon>
    </lineage>
</organism>
<evidence type="ECO:0000313" key="1">
    <source>
        <dbReference type="EMBL" id="PJE34247.1"/>
    </source>
</evidence>
<reference evidence="1 2" key="1">
    <citation type="journal article" date="2018" name="Int. J. Syst. Evol. Microbiol.">
        <title>Pseudooceanicola lipolyticus sp. nov., a marine alphaproteobacterium, reclassification of Oceanicola flagellatus as Pseudooceanicola flagellatus comb. nov. and emended description of the genus Pseudooceanicola.</title>
        <authorList>
            <person name="Huang M.-M."/>
            <person name="Guo L.-L."/>
            <person name="Wu Y.-H."/>
            <person name="Lai Q.-L."/>
            <person name="Shao Z.-Z."/>
            <person name="Wang C.-S."/>
            <person name="Wu M."/>
            <person name="Xu X.-W."/>
        </authorList>
    </citation>
    <scope>NUCLEOTIDE SEQUENCE [LARGE SCALE GENOMIC DNA]</scope>
    <source>
        <strain evidence="1 2">157</strain>
    </source>
</reference>
<dbReference type="Gene3D" id="3.40.50.11310">
    <property type="entry name" value="Bacterial phosphonate metabolism protein PhnH"/>
    <property type="match status" value="1"/>
</dbReference>
<keyword evidence="1" id="KW-0456">Lyase</keyword>
<dbReference type="InterPro" id="IPR038058">
    <property type="entry name" value="PhnH-like_sp"/>
</dbReference>